<reference evidence="2" key="1">
    <citation type="submission" date="2019-10" db="EMBL/GenBank/DDBJ databases">
        <authorList>
            <person name="Nor Muhammad N."/>
        </authorList>
    </citation>
    <scope>NUCLEOTIDE SEQUENCE</scope>
</reference>
<dbReference type="AlphaFoldDB" id="A0A5K1JUV9"/>
<evidence type="ECO:0000256" key="1">
    <source>
        <dbReference type="SAM" id="MobiDB-lite"/>
    </source>
</evidence>
<gene>
    <name evidence="2" type="primary">I1RL02</name>
</gene>
<organism evidence="2">
    <name type="scientific">Ganoderma boninense</name>
    <dbReference type="NCBI Taxonomy" id="34458"/>
    <lineage>
        <taxon>Eukaryota</taxon>
        <taxon>Fungi</taxon>
        <taxon>Dikarya</taxon>
        <taxon>Basidiomycota</taxon>
        <taxon>Agaricomycotina</taxon>
        <taxon>Agaricomycetes</taxon>
        <taxon>Polyporales</taxon>
        <taxon>Polyporaceae</taxon>
        <taxon>Ganoderma</taxon>
    </lineage>
</organism>
<feature type="compositionally biased region" description="Gly residues" evidence="1">
    <location>
        <begin position="306"/>
        <end position="315"/>
    </location>
</feature>
<feature type="region of interest" description="Disordered" evidence="1">
    <location>
        <begin position="218"/>
        <end position="265"/>
    </location>
</feature>
<feature type="region of interest" description="Disordered" evidence="1">
    <location>
        <begin position="294"/>
        <end position="316"/>
    </location>
</feature>
<proteinExistence type="predicted"/>
<evidence type="ECO:0000313" key="2">
    <source>
        <dbReference type="EMBL" id="VWO95173.1"/>
    </source>
</evidence>
<protein>
    <submittedName>
        <fullName evidence="2">N/A</fullName>
    </submittedName>
</protein>
<name>A0A5K1JUV9_9APHY</name>
<dbReference type="EMBL" id="LR724571">
    <property type="protein sequence ID" value="VWO95173.1"/>
    <property type="molecule type" value="Genomic_DNA"/>
</dbReference>
<sequence>MVVNVGWATGQPALFSHAAVYAEGDHMATGNYVPADEEVPFGVDPRNVQRRANTRCFYTYIFDTFTDISLYEGQWALDEYMSGIAGFNSRSVPRRAYLSGQDVRFRSRFWMQTPMFVRKAPQSDSSVGSDHLHPWVIEAERQSKGYRGNLDRPRVWVRDGVDTVPISERGAGTLQRGDVLAVSFTVTYHITSSYWFPQFHPADLVVLKSGDGDVPDYSAPGIDLYKRPPPSFGGVDGLDGDKEDPPEGSASQPEGERREDSAPMEDVVEASLKVNIGGGEDSVERMEVDESGVLVGRGSSDTLGSVGDGETGVGEGFELLGSAEGNGQEEDEEFMDIAAQEEAVQLRKVGSGRAGRSGRKRV</sequence>
<accession>A0A5K1JUV9</accession>